<reference evidence="4" key="1">
    <citation type="journal article" date="2017" name="Genome Biol. Evol.">
        <title>The complete genome sequence of the phytopathogenic fungus Sclerotinia sclerotiorum reveals insights into the genome architecture of broad host range pathogens.</title>
        <authorList>
            <person name="Derbyshire M."/>
            <person name="Denton-Giles M."/>
            <person name="Hegedus D."/>
            <person name="Seifbarghy S."/>
            <person name="Rollins J."/>
            <person name="van Kan J."/>
            <person name="Seidl M.F."/>
            <person name="Faino L."/>
            <person name="Mbengue M."/>
            <person name="Navaud O."/>
            <person name="Raffaele S."/>
            <person name="Hammond-Kosack K."/>
            <person name="Heard S."/>
            <person name="Oliver R."/>
        </authorList>
    </citation>
    <scope>NUCLEOTIDE SEQUENCE [LARGE SCALE GENOMIC DNA]</scope>
    <source>
        <strain evidence="4">ATCC 18683 / 1980 / Ss-1</strain>
    </source>
</reference>
<organism evidence="3 4">
    <name type="scientific">Sclerotinia sclerotiorum (strain ATCC 18683 / 1980 / Ss-1)</name>
    <name type="common">White mold</name>
    <name type="synonym">Whetzelinia sclerotiorum</name>
    <dbReference type="NCBI Taxonomy" id="665079"/>
    <lineage>
        <taxon>Eukaryota</taxon>
        <taxon>Fungi</taxon>
        <taxon>Dikarya</taxon>
        <taxon>Ascomycota</taxon>
        <taxon>Pezizomycotina</taxon>
        <taxon>Leotiomycetes</taxon>
        <taxon>Helotiales</taxon>
        <taxon>Sclerotiniaceae</taxon>
        <taxon>Sclerotinia</taxon>
    </lineage>
</organism>
<evidence type="ECO:0000313" key="4">
    <source>
        <dbReference type="Proteomes" id="UP000177798"/>
    </source>
</evidence>
<feature type="compositionally biased region" description="Low complexity" evidence="1">
    <location>
        <begin position="98"/>
        <end position="110"/>
    </location>
</feature>
<dbReference type="AlphaFoldDB" id="A0A1D9QGW8"/>
<evidence type="ECO:0000256" key="2">
    <source>
        <dbReference type="SAM" id="Phobius"/>
    </source>
</evidence>
<dbReference type="Proteomes" id="UP000177798">
    <property type="component" value="Chromosome 11"/>
</dbReference>
<name>A0A1D9QGW8_SCLS1</name>
<feature type="region of interest" description="Disordered" evidence="1">
    <location>
        <begin position="89"/>
        <end position="136"/>
    </location>
</feature>
<gene>
    <name evidence="3" type="ORF">sscle_11g086430</name>
</gene>
<evidence type="ECO:0000313" key="3">
    <source>
        <dbReference type="EMBL" id="APA13873.1"/>
    </source>
</evidence>
<evidence type="ECO:0000256" key="1">
    <source>
        <dbReference type="SAM" id="MobiDB-lite"/>
    </source>
</evidence>
<dbReference type="VEuPathDB" id="FungiDB:sscle_11g086430"/>
<proteinExistence type="predicted"/>
<accession>A0A1D9QGW8</accession>
<keyword evidence="2" id="KW-0812">Transmembrane</keyword>
<feature type="region of interest" description="Disordered" evidence="1">
    <location>
        <begin position="411"/>
        <end position="433"/>
    </location>
</feature>
<keyword evidence="2" id="KW-0472">Membrane</keyword>
<sequence>MYVPLPENTSPSTGQIINHVGNEVIRIMSTIFPQTTHQYSETNLHSRSGEITSDEKINASKMWLIITPVIIIGVATILSFICTIHRKKRTAEEKINASSSPRRSLSLSRSRTNDTRNPRPYSSHKPNSGRPTGEMGAARAALGATIHPPTPLPLPPQMEQAPIIHGRPTGQMGAARAALGATIEPGVTGLGIQNVPIQWDSGCVVTRPEAARINTVTQEPGSVYSLRARPGENTTQMMQRVDEELRFHQAVSRYPIFADSVPSTALPVLRESRRETRERRENRQMTLDEEVNRQVASFPIFQQNSRNGYQHVIPTGNNGEEYREVTTNTNTTRDGDDDELWREVATLPLFQNTPTYRSTPTRRPDPLTPRFVTPPPAYEYAPAYGEDDGIGARDGYASGLGLGSQGRNGGFGDNGGVGPAALPPAYVRYEGRR</sequence>
<dbReference type="EMBL" id="CP017824">
    <property type="protein sequence ID" value="APA13873.1"/>
    <property type="molecule type" value="Genomic_DNA"/>
</dbReference>
<dbReference type="OrthoDB" id="3516300at2759"/>
<feature type="region of interest" description="Disordered" evidence="1">
    <location>
        <begin position="352"/>
        <end position="372"/>
    </location>
</feature>
<feature type="transmembrane region" description="Helical" evidence="2">
    <location>
        <begin position="62"/>
        <end position="84"/>
    </location>
</feature>
<protein>
    <submittedName>
        <fullName evidence="3">Uncharacterized protein</fullName>
    </submittedName>
</protein>
<keyword evidence="2" id="KW-1133">Transmembrane helix</keyword>